<organism evidence="2 3">
    <name type="scientific">Shouchella clausii</name>
    <name type="common">Alkalihalobacillus clausii</name>
    <dbReference type="NCBI Taxonomy" id="79880"/>
    <lineage>
        <taxon>Bacteria</taxon>
        <taxon>Bacillati</taxon>
        <taxon>Bacillota</taxon>
        <taxon>Bacilli</taxon>
        <taxon>Bacillales</taxon>
        <taxon>Bacillaceae</taxon>
        <taxon>Shouchella</taxon>
    </lineage>
</organism>
<evidence type="ECO:0000313" key="2">
    <source>
        <dbReference type="EMBL" id="PAE87565.1"/>
    </source>
</evidence>
<dbReference type="AlphaFoldDB" id="A0A268NX17"/>
<dbReference type="EMBL" id="NPCC01000033">
    <property type="protein sequence ID" value="PAE87565.1"/>
    <property type="molecule type" value="Genomic_DNA"/>
</dbReference>
<comment type="caution">
    <text evidence="2">The sequence shown here is derived from an EMBL/GenBank/DDBJ whole genome shotgun (WGS) entry which is preliminary data.</text>
</comment>
<evidence type="ECO:0000256" key="1">
    <source>
        <dbReference type="SAM" id="MobiDB-lite"/>
    </source>
</evidence>
<name>A0A268NX17_SHOCL</name>
<reference evidence="2 3" key="1">
    <citation type="submission" date="2017-07" db="EMBL/GenBank/DDBJ databases">
        <title>Isolation and whole genome analysis of endospore-forming bacteria from heroin.</title>
        <authorList>
            <person name="Kalinowski J."/>
            <person name="Ahrens B."/>
            <person name="Al-Dilaimi A."/>
            <person name="Winkler A."/>
            <person name="Wibberg D."/>
            <person name="Schleenbecker U."/>
            <person name="Ruckert C."/>
            <person name="Wolfel R."/>
            <person name="Grass G."/>
        </authorList>
    </citation>
    <scope>NUCLEOTIDE SEQUENCE [LARGE SCALE GENOMIC DNA]</scope>
    <source>
        <strain evidence="2 3">7539</strain>
    </source>
</reference>
<evidence type="ECO:0000313" key="3">
    <source>
        <dbReference type="Proteomes" id="UP000216207"/>
    </source>
</evidence>
<sequence>MCQELVEMQGGSADGTNHPPEPLTQGWMIFCGCETTSMQRSEAQLNMNERIEYLENGLLTFVKSR</sequence>
<gene>
    <name evidence="2" type="ORF">CHH72_17765</name>
</gene>
<proteinExistence type="predicted"/>
<feature type="region of interest" description="Disordered" evidence="1">
    <location>
        <begin position="1"/>
        <end position="21"/>
    </location>
</feature>
<accession>A0A268NX17</accession>
<protein>
    <submittedName>
        <fullName evidence="2">Uncharacterized protein</fullName>
    </submittedName>
</protein>
<dbReference type="Proteomes" id="UP000216207">
    <property type="component" value="Unassembled WGS sequence"/>
</dbReference>